<dbReference type="Gene3D" id="3.90.1140.10">
    <property type="entry name" value="Cyclic phosphodiesterase"/>
    <property type="match status" value="1"/>
</dbReference>
<name>A0A160VCG7_9ZZZZ</name>
<dbReference type="EMBL" id="FAXA01000464">
    <property type="protein sequence ID" value="CUV05776.1"/>
    <property type="molecule type" value="Genomic_DNA"/>
</dbReference>
<dbReference type="InterPro" id="IPR009097">
    <property type="entry name" value="Cyclic_Pdiesterase"/>
</dbReference>
<dbReference type="GO" id="GO:0008664">
    <property type="term" value="F:RNA 2',3'-cyclic 3'-phosphodiesterase activity"/>
    <property type="evidence" value="ECO:0007669"/>
    <property type="project" value="InterPro"/>
</dbReference>
<dbReference type="GO" id="GO:0016874">
    <property type="term" value="F:ligase activity"/>
    <property type="evidence" value="ECO:0007669"/>
    <property type="project" value="UniProtKB-KW"/>
</dbReference>
<proteinExistence type="inferred from homology"/>
<evidence type="ECO:0000259" key="2">
    <source>
        <dbReference type="Pfam" id="PF02834"/>
    </source>
</evidence>
<dbReference type="NCBIfam" id="TIGR02258">
    <property type="entry name" value="2_5_ligase"/>
    <property type="match status" value="1"/>
</dbReference>
<keyword evidence="1" id="KW-0378">Hydrolase</keyword>
<dbReference type="AlphaFoldDB" id="A0A160VCG7"/>
<dbReference type="PANTHER" id="PTHR35561:SF1">
    <property type="entry name" value="RNA 2',3'-CYCLIC PHOSPHODIESTERASE"/>
    <property type="match status" value="1"/>
</dbReference>
<evidence type="ECO:0000256" key="1">
    <source>
        <dbReference type="ARBA" id="ARBA00022801"/>
    </source>
</evidence>
<feature type="domain" description="Phosphoesterase HXTX" evidence="2">
    <location>
        <begin position="15"/>
        <end position="100"/>
    </location>
</feature>
<feature type="domain" description="Phosphoesterase HXTX" evidence="2">
    <location>
        <begin position="108"/>
        <end position="183"/>
    </location>
</feature>
<evidence type="ECO:0000313" key="3">
    <source>
        <dbReference type="EMBL" id="CUV05776.1"/>
    </source>
</evidence>
<dbReference type="InterPro" id="IPR014051">
    <property type="entry name" value="Phosphoesterase_HXTX"/>
</dbReference>
<protein>
    <submittedName>
        <fullName evidence="3">2'-5' RNA ligase</fullName>
    </submittedName>
</protein>
<dbReference type="InterPro" id="IPR004175">
    <property type="entry name" value="RNA_CPDase"/>
</dbReference>
<dbReference type="GO" id="GO:0004113">
    <property type="term" value="F:2',3'-cyclic-nucleotide 3'-phosphodiesterase activity"/>
    <property type="evidence" value="ECO:0007669"/>
    <property type="project" value="InterPro"/>
</dbReference>
<gene>
    <name evidence="3" type="ORF">MGWOODY_Clf3003</name>
</gene>
<sequence length="199" mass="21728">MTTSGEKKVRSFIAIPVPDQGIEALKDTVQKLESDIGRSVRWVRPKGIHLTLKFMGDIPAGTVEQVLEALPLVAARFPPIKLAISRLGIFPNTRRPRVLWAGLTGELEALSELQSAVDDMVGRLELPKEQRPFSPHLTLGRVRRETSESQLRKIGEIIADAAPPSAEPWTANTVNLMRTELDPVGSRHYLVGTAAIGGG</sequence>
<keyword evidence="3" id="KW-0436">Ligase</keyword>
<dbReference type="SUPFAM" id="SSF55144">
    <property type="entry name" value="LigT-like"/>
    <property type="match status" value="1"/>
</dbReference>
<dbReference type="HAMAP" id="MF_01940">
    <property type="entry name" value="RNA_CPDase"/>
    <property type="match status" value="1"/>
</dbReference>
<organism evidence="3">
    <name type="scientific">hydrothermal vent metagenome</name>
    <dbReference type="NCBI Taxonomy" id="652676"/>
    <lineage>
        <taxon>unclassified sequences</taxon>
        <taxon>metagenomes</taxon>
        <taxon>ecological metagenomes</taxon>
    </lineage>
</organism>
<dbReference type="Pfam" id="PF02834">
    <property type="entry name" value="LigT_PEase"/>
    <property type="match status" value="2"/>
</dbReference>
<accession>A0A160VCG7</accession>
<dbReference type="PANTHER" id="PTHR35561">
    <property type="entry name" value="RNA 2',3'-CYCLIC PHOSPHODIESTERASE"/>
    <property type="match status" value="1"/>
</dbReference>
<reference evidence="3" key="1">
    <citation type="submission" date="2015-10" db="EMBL/GenBank/DDBJ databases">
        <authorList>
            <person name="Gilbert D.G."/>
        </authorList>
    </citation>
    <scope>NUCLEOTIDE SEQUENCE</scope>
</reference>